<organism evidence="3 4">
    <name type="scientific">Anaeroselena agilis</name>
    <dbReference type="NCBI Taxonomy" id="3063788"/>
    <lineage>
        <taxon>Bacteria</taxon>
        <taxon>Bacillati</taxon>
        <taxon>Bacillota</taxon>
        <taxon>Negativicutes</taxon>
        <taxon>Acetonemataceae</taxon>
        <taxon>Anaeroselena</taxon>
    </lineage>
</organism>
<evidence type="ECO:0000259" key="2">
    <source>
        <dbReference type="Pfam" id="PF04991"/>
    </source>
</evidence>
<proteinExistence type="predicted"/>
<dbReference type="EMBL" id="JAUOZS010000001">
    <property type="protein sequence ID" value="MDT8903879.1"/>
    <property type="molecule type" value="Genomic_DNA"/>
</dbReference>
<accession>A0ABU3P487</accession>
<dbReference type="InterPro" id="IPR007074">
    <property type="entry name" value="LicD/FKTN/FKRP_NTP_transf"/>
</dbReference>
<feature type="transmembrane region" description="Helical" evidence="1">
    <location>
        <begin position="171"/>
        <end position="191"/>
    </location>
</feature>
<dbReference type="InterPro" id="IPR052942">
    <property type="entry name" value="LPS_cholinephosphotransferase"/>
</dbReference>
<comment type="caution">
    <text evidence="3">The sequence shown here is derived from an EMBL/GenBank/DDBJ whole genome shotgun (WGS) entry which is preliminary data.</text>
</comment>
<keyword evidence="4" id="KW-1185">Reference proteome</keyword>
<evidence type="ECO:0000313" key="4">
    <source>
        <dbReference type="Proteomes" id="UP001254848"/>
    </source>
</evidence>
<dbReference type="RefSeq" id="WP_413782320.1">
    <property type="nucleotide sequence ID" value="NZ_JAUOZS010000001.1"/>
</dbReference>
<evidence type="ECO:0000313" key="3">
    <source>
        <dbReference type="EMBL" id="MDT8903879.1"/>
    </source>
</evidence>
<dbReference type="Pfam" id="PF04991">
    <property type="entry name" value="LicD"/>
    <property type="match status" value="2"/>
</dbReference>
<keyword evidence="1" id="KW-0812">Transmembrane</keyword>
<dbReference type="PANTHER" id="PTHR43404">
    <property type="entry name" value="LIPOPOLYSACCHARIDE CHOLINEPHOSPHOTRANSFERASE LICD"/>
    <property type="match status" value="1"/>
</dbReference>
<sequence>MKEDLQSLFPDNRAMGDTTLRQAQLVMLRMLRILDHICRKHGIPYWLESGTLLGAVRHGGFIPWDDDADIAMLRADFERFRKIAAEELPEDLFFQTAETDADYRDVLPRIRDRNSIFVEKDKGYVPHYRGIYLDIFPYDSYPHRAILEMLTLRHRLRQFRRRFPKGSVSRALYMSGLFTVGLPLILPLYAAEWSAKRFRDRFFNRPGQDLLSFGVEFYYKVPRVRKDIFPLREVSFEGYKFFAPNRPDTYLLKKYGDLAVPPEGQRKTHAREIIVNVPLGM</sequence>
<keyword evidence="1" id="KW-1133">Transmembrane helix</keyword>
<name>A0ABU3P487_9FIRM</name>
<feature type="domain" description="LicD/FKTN/FKRP nucleotidyltransferase" evidence="2">
    <location>
        <begin position="226"/>
        <end position="256"/>
    </location>
</feature>
<evidence type="ECO:0000256" key="1">
    <source>
        <dbReference type="SAM" id="Phobius"/>
    </source>
</evidence>
<protein>
    <submittedName>
        <fullName evidence="3">LicD family protein</fullName>
    </submittedName>
</protein>
<keyword evidence="1" id="KW-0472">Membrane</keyword>
<feature type="domain" description="LicD/FKTN/FKRP nucleotidyltransferase" evidence="2">
    <location>
        <begin position="38"/>
        <end position="156"/>
    </location>
</feature>
<dbReference type="PANTHER" id="PTHR43404:SF1">
    <property type="entry name" value="MNN4P"/>
    <property type="match status" value="1"/>
</dbReference>
<reference evidence="3 4" key="1">
    <citation type="submission" date="2023-07" db="EMBL/GenBank/DDBJ databases">
        <title>The novel representative of Negativicutes class, Anaeroselena agilis gen. nov. sp. nov.</title>
        <authorList>
            <person name="Prokofeva M.I."/>
            <person name="Elcheninov A.G."/>
            <person name="Klyukina A."/>
            <person name="Kublanov I.V."/>
            <person name="Frolov E.N."/>
            <person name="Podosokorskaya O.A."/>
        </authorList>
    </citation>
    <scope>NUCLEOTIDE SEQUENCE [LARGE SCALE GENOMIC DNA]</scope>
    <source>
        <strain evidence="3 4">4137-cl</strain>
    </source>
</reference>
<gene>
    <name evidence="3" type="ORF">Q4T40_21825</name>
</gene>
<dbReference type="Proteomes" id="UP001254848">
    <property type="component" value="Unassembled WGS sequence"/>
</dbReference>